<evidence type="ECO:0000313" key="20">
    <source>
        <dbReference type="Proteomes" id="UP000838763"/>
    </source>
</evidence>
<dbReference type="PANTHER" id="PTHR42884">
    <property type="entry name" value="PROPROTEIN CONVERTASE SUBTILISIN/KEXIN-RELATED"/>
    <property type="match status" value="1"/>
</dbReference>
<dbReference type="Pfam" id="PF00082">
    <property type="entry name" value="Peptidase_S8"/>
    <property type="match status" value="1"/>
</dbReference>
<dbReference type="PROSITE" id="PS51892">
    <property type="entry name" value="SUBTILASE"/>
    <property type="match status" value="1"/>
</dbReference>
<keyword evidence="12" id="KW-0325">Glycoprotein</keyword>
<dbReference type="PROSITE" id="PS51829">
    <property type="entry name" value="P_HOMO_B"/>
    <property type="match status" value="1"/>
</dbReference>
<keyword evidence="20" id="KW-1185">Reference proteome</keyword>
<evidence type="ECO:0000256" key="1">
    <source>
        <dbReference type="ARBA" id="ARBA00004370"/>
    </source>
</evidence>
<dbReference type="SUPFAM" id="SSF52743">
    <property type="entry name" value="Subtilisin-like"/>
    <property type="match status" value="1"/>
</dbReference>
<keyword evidence="10 16" id="KW-0472">Membrane</keyword>
<feature type="compositionally biased region" description="Polar residues" evidence="15">
    <location>
        <begin position="779"/>
        <end position="790"/>
    </location>
</feature>
<reference evidence="19" key="1">
    <citation type="submission" date="2022-11" db="EMBL/GenBank/DDBJ databases">
        <authorList>
            <person name="Scott C."/>
            <person name="Bruce N."/>
        </authorList>
    </citation>
    <scope>NUCLEOTIDE SEQUENCE</scope>
</reference>
<evidence type="ECO:0000256" key="13">
    <source>
        <dbReference type="PIRSR" id="PIRSR615500-1"/>
    </source>
</evidence>
<dbReference type="PRINTS" id="PR00723">
    <property type="entry name" value="SUBTILISIN"/>
</dbReference>
<dbReference type="GO" id="GO:0004252">
    <property type="term" value="F:serine-type endopeptidase activity"/>
    <property type="evidence" value="ECO:0007669"/>
    <property type="project" value="UniProtKB-UniRule"/>
</dbReference>
<evidence type="ECO:0000256" key="6">
    <source>
        <dbReference type="ARBA" id="ARBA00022801"/>
    </source>
</evidence>
<keyword evidence="9 16" id="KW-1133">Transmembrane helix</keyword>
<evidence type="ECO:0000256" key="8">
    <source>
        <dbReference type="ARBA" id="ARBA00022837"/>
    </source>
</evidence>
<evidence type="ECO:0000256" key="15">
    <source>
        <dbReference type="SAM" id="MobiDB-lite"/>
    </source>
</evidence>
<dbReference type="GO" id="GO:0000139">
    <property type="term" value="C:Golgi membrane"/>
    <property type="evidence" value="ECO:0007669"/>
    <property type="project" value="TreeGrafter"/>
</dbReference>
<feature type="transmembrane region" description="Helical" evidence="16">
    <location>
        <begin position="655"/>
        <end position="677"/>
    </location>
</feature>
<feature type="compositionally biased region" description="Polar residues" evidence="15">
    <location>
        <begin position="615"/>
        <end position="634"/>
    </location>
</feature>
<dbReference type="InterPro" id="IPR023828">
    <property type="entry name" value="Peptidase_S8_Ser-AS"/>
</dbReference>
<dbReference type="GO" id="GO:0005802">
    <property type="term" value="C:trans-Golgi network"/>
    <property type="evidence" value="ECO:0007669"/>
    <property type="project" value="TreeGrafter"/>
</dbReference>
<keyword evidence="11" id="KW-0865">Zymogen</keyword>
<feature type="active site" description="Charge relay system" evidence="13 14">
    <location>
        <position position="187"/>
    </location>
</feature>
<dbReference type="InterPro" id="IPR034182">
    <property type="entry name" value="Kexin/furin"/>
</dbReference>
<evidence type="ECO:0000256" key="14">
    <source>
        <dbReference type="PROSITE-ProRule" id="PRU01240"/>
    </source>
</evidence>
<dbReference type="InterPro" id="IPR022398">
    <property type="entry name" value="Peptidase_S8_His-AS"/>
</dbReference>
<feature type="region of interest" description="Disordered" evidence="15">
    <location>
        <begin position="691"/>
        <end position="790"/>
    </location>
</feature>
<feature type="domain" description="P/Homo B" evidence="18">
    <location>
        <begin position="435"/>
        <end position="580"/>
    </location>
</feature>
<protein>
    <recommendedName>
        <fullName evidence="18">P/Homo B domain-containing protein</fullName>
    </recommendedName>
</protein>
<dbReference type="Proteomes" id="UP000838763">
    <property type="component" value="Unassembled WGS sequence"/>
</dbReference>
<comment type="similarity">
    <text evidence="2">Belongs to the peptidase S8 family. Furin subfamily.</text>
</comment>
<organism evidence="19 20">
    <name type="scientific">Parascedosporium putredinis</name>
    <dbReference type="NCBI Taxonomy" id="1442378"/>
    <lineage>
        <taxon>Eukaryota</taxon>
        <taxon>Fungi</taxon>
        <taxon>Dikarya</taxon>
        <taxon>Ascomycota</taxon>
        <taxon>Pezizomycotina</taxon>
        <taxon>Sordariomycetes</taxon>
        <taxon>Hypocreomycetidae</taxon>
        <taxon>Microascales</taxon>
        <taxon>Microascaceae</taxon>
        <taxon>Parascedosporium</taxon>
    </lineage>
</organism>
<feature type="active site" description="Charge relay system" evidence="13 14">
    <location>
        <position position="359"/>
    </location>
</feature>
<dbReference type="FunFam" id="3.40.50.200:FF:000005">
    <property type="entry name" value="Proprotein convertase subtilisin/kexin type 7"/>
    <property type="match status" value="1"/>
</dbReference>
<feature type="active site" description="Charge relay system" evidence="13 14">
    <location>
        <position position="149"/>
    </location>
</feature>
<feature type="signal peptide" evidence="17">
    <location>
        <begin position="1"/>
        <end position="18"/>
    </location>
</feature>
<comment type="caution">
    <text evidence="19">The sequence shown here is derived from an EMBL/GenBank/DDBJ whole genome shotgun (WGS) entry which is preliminary data.</text>
</comment>
<dbReference type="PROSITE" id="PS00138">
    <property type="entry name" value="SUBTILASE_SER"/>
    <property type="match status" value="1"/>
</dbReference>
<keyword evidence="4 16" id="KW-0812">Transmembrane</keyword>
<dbReference type="InterPro" id="IPR000209">
    <property type="entry name" value="Peptidase_S8/S53_dom"/>
</dbReference>
<dbReference type="OrthoDB" id="300641at2759"/>
<sequence>MRFTHLVGGLGLVGSALASRPVRQTPRDYLKNDYYLLHLDDGVSPQEISRQLGLQCTSETLDKEDDTPSPAGFLPRKDDKATAYPRIESPNASALTKQREVMDTLEISDPIFKNQWHLLNTIQVGHDVNVTGVWLQGIKGKGSIVAMVDDGLDMSSLDLKDNYYAEGSWDFNDPGPEPRPRLSDDHHGTRCAGEIAAVRNDVCGVGVAYEARVSGLRILSKLISDEDEAVAMTYDYQNNQIYSCSWGPPDDGRSMEAPGIPIRQAMLKGIQDGRGGLGSIYVFASGNGAANEDNCNFDGYTNSIYSITVGAVDRAGKHPYYSEHCSAQLVVTYSSGSSDAIHTTDVGTNKCYTGHGGTSAAAPLAAGILALVLEARPELTWRDTQYILMNTAVRIDDEGADWRPTSVGRQFSHTFGYGKIDTYGAVELAKTWSKVKPQAWFFSPWIQVNKAIPQGEDGLSGSFEITAEMLKEANLERVEHVTVTMNVNHTRRGDLSVDLISPDNVISHIATTRKLDTANTGYIDWTFMSVAHWGESGIGKWTIVVRDTKQNEFEGAWEDDDNDHANDHASIASTTGAATATTALIATTAILASTVSLPTKSATADPATATSSEPNRPQISKPTGTQQGSAEQATTTSSSWVSWLPSFGVSSRAQVWIYGALALIIAFCVGLGIYLWMARRKQLRNNQGEDYEFEPLAEDPDGYAGGEKGSHPTGQSRRTRGGELYDAFAGGSDDDSDFEVGYRDGSDERLPLSTQIRDEEEPHHVIGEDDDEDDEDYNRTQQNRLLDSGR</sequence>
<proteinExistence type="inferred from homology"/>
<evidence type="ECO:0000256" key="9">
    <source>
        <dbReference type="ARBA" id="ARBA00022989"/>
    </source>
</evidence>
<keyword evidence="8" id="KW-0106">Calcium</keyword>
<dbReference type="AlphaFoldDB" id="A0A9P1HB31"/>
<evidence type="ECO:0000256" key="7">
    <source>
        <dbReference type="ARBA" id="ARBA00022825"/>
    </source>
</evidence>
<evidence type="ECO:0000313" key="19">
    <source>
        <dbReference type="EMBL" id="CAI4219363.1"/>
    </source>
</evidence>
<keyword evidence="6 14" id="KW-0378">Hydrolase</keyword>
<evidence type="ECO:0000256" key="10">
    <source>
        <dbReference type="ARBA" id="ARBA00023136"/>
    </source>
</evidence>
<dbReference type="GO" id="GO:0016485">
    <property type="term" value="P:protein processing"/>
    <property type="evidence" value="ECO:0007669"/>
    <property type="project" value="TreeGrafter"/>
</dbReference>
<dbReference type="PROSITE" id="PS00137">
    <property type="entry name" value="SUBTILASE_HIS"/>
    <property type="match status" value="1"/>
</dbReference>
<keyword evidence="7 14" id="KW-0720">Serine protease</keyword>
<gene>
    <name evidence="19" type="ORF">PPNO1_LOCUS8929</name>
</gene>
<dbReference type="Gene3D" id="2.60.120.260">
    <property type="entry name" value="Galactose-binding domain-like"/>
    <property type="match status" value="1"/>
</dbReference>
<dbReference type="Pfam" id="PF01483">
    <property type="entry name" value="P_proprotein"/>
    <property type="match status" value="1"/>
</dbReference>
<comment type="subcellular location">
    <subcellularLocation>
        <location evidence="1">Membrane</location>
    </subcellularLocation>
</comment>
<evidence type="ECO:0000256" key="3">
    <source>
        <dbReference type="ARBA" id="ARBA00022670"/>
    </source>
</evidence>
<keyword evidence="3 14" id="KW-0645">Protease</keyword>
<evidence type="ECO:0000256" key="11">
    <source>
        <dbReference type="ARBA" id="ARBA00023145"/>
    </source>
</evidence>
<feature type="compositionally biased region" description="Low complexity" evidence="15">
    <location>
        <begin position="602"/>
        <end position="614"/>
    </location>
</feature>
<dbReference type="CDD" id="cd04059">
    <property type="entry name" value="Peptidases_S8_Protein_convertases_Kexins_Furin-like"/>
    <property type="match status" value="1"/>
</dbReference>
<dbReference type="FunFam" id="2.60.120.260:FF:000026">
    <property type="entry name" value="proprotein convertase subtilisin/kexin type 7"/>
    <property type="match status" value="1"/>
</dbReference>
<dbReference type="Gene3D" id="3.40.50.200">
    <property type="entry name" value="Peptidase S8/S53 domain"/>
    <property type="match status" value="1"/>
</dbReference>
<feature type="chain" id="PRO_5040404121" description="P/Homo B domain-containing protein" evidence="17">
    <location>
        <begin position="19"/>
        <end position="790"/>
    </location>
</feature>
<feature type="region of interest" description="Disordered" evidence="15">
    <location>
        <begin position="59"/>
        <end position="82"/>
    </location>
</feature>
<evidence type="ECO:0000256" key="5">
    <source>
        <dbReference type="ARBA" id="ARBA00022729"/>
    </source>
</evidence>
<evidence type="ECO:0000256" key="4">
    <source>
        <dbReference type="ARBA" id="ARBA00022692"/>
    </source>
</evidence>
<dbReference type="GO" id="GO:0007323">
    <property type="term" value="P:peptide pheromone maturation"/>
    <property type="evidence" value="ECO:0007669"/>
    <property type="project" value="UniProtKB-ARBA"/>
</dbReference>
<feature type="compositionally biased region" description="Basic and acidic residues" evidence="15">
    <location>
        <begin position="740"/>
        <end position="767"/>
    </location>
</feature>
<accession>A0A9P1HB31</accession>
<dbReference type="PANTHER" id="PTHR42884:SF14">
    <property type="entry name" value="NEUROENDOCRINE CONVERTASE 1"/>
    <property type="match status" value="1"/>
</dbReference>
<dbReference type="InterPro" id="IPR002884">
    <property type="entry name" value="P_dom"/>
</dbReference>
<evidence type="ECO:0000256" key="12">
    <source>
        <dbReference type="ARBA" id="ARBA00023180"/>
    </source>
</evidence>
<keyword evidence="5 17" id="KW-0732">Signal</keyword>
<evidence type="ECO:0000256" key="2">
    <source>
        <dbReference type="ARBA" id="ARBA00005325"/>
    </source>
</evidence>
<feature type="region of interest" description="Disordered" evidence="15">
    <location>
        <begin position="602"/>
        <end position="634"/>
    </location>
</feature>
<name>A0A9P1HB31_9PEZI</name>
<evidence type="ECO:0000256" key="17">
    <source>
        <dbReference type="SAM" id="SignalP"/>
    </source>
</evidence>
<dbReference type="InterPro" id="IPR036852">
    <property type="entry name" value="Peptidase_S8/S53_dom_sf"/>
</dbReference>
<evidence type="ECO:0000256" key="16">
    <source>
        <dbReference type="SAM" id="Phobius"/>
    </source>
</evidence>
<evidence type="ECO:0000259" key="18">
    <source>
        <dbReference type="PROSITE" id="PS51829"/>
    </source>
</evidence>
<dbReference type="InterPro" id="IPR015500">
    <property type="entry name" value="Peptidase_S8_subtilisin-rel"/>
</dbReference>
<dbReference type="InterPro" id="IPR008979">
    <property type="entry name" value="Galactose-bd-like_sf"/>
</dbReference>
<feature type="compositionally biased region" description="Acidic residues" evidence="15">
    <location>
        <begin position="691"/>
        <end position="701"/>
    </location>
</feature>
<dbReference type="SUPFAM" id="SSF49785">
    <property type="entry name" value="Galactose-binding domain-like"/>
    <property type="match status" value="1"/>
</dbReference>
<dbReference type="EMBL" id="CALLCH030000019">
    <property type="protein sequence ID" value="CAI4219363.1"/>
    <property type="molecule type" value="Genomic_DNA"/>
</dbReference>